<evidence type="ECO:0000313" key="2">
    <source>
        <dbReference type="EMBL" id="OGL74297.1"/>
    </source>
</evidence>
<evidence type="ECO:0000313" key="3">
    <source>
        <dbReference type="Proteomes" id="UP000177088"/>
    </source>
</evidence>
<keyword evidence="1" id="KW-0812">Transmembrane</keyword>
<gene>
    <name evidence="2" type="ORF">A3C96_03185</name>
</gene>
<accession>A0A1F7U9C0</accession>
<comment type="caution">
    <text evidence="2">The sequence shown here is derived from an EMBL/GenBank/DDBJ whole genome shotgun (WGS) entry which is preliminary data.</text>
</comment>
<name>A0A1F7U9C0_9BACT</name>
<feature type="transmembrane region" description="Helical" evidence="1">
    <location>
        <begin position="12"/>
        <end position="30"/>
    </location>
</feature>
<dbReference type="Proteomes" id="UP000177088">
    <property type="component" value="Unassembled WGS sequence"/>
</dbReference>
<sequence>MTNYRLYRNRIQVAVGLAVCSPLSATALFIMYDPKKGDWTDILAMLSAPLLFAFAAVQAYRLARLSWWDYYAGGGTSMSFSSFVRERREWKRNGYRHPIEVKLGKPPRTRPPADCERGCPACKTEDFR</sequence>
<keyword evidence="1" id="KW-1133">Transmembrane helix</keyword>
<dbReference type="EMBL" id="MGEA01000030">
    <property type="protein sequence ID" value="OGL74297.1"/>
    <property type="molecule type" value="Genomic_DNA"/>
</dbReference>
<proteinExistence type="predicted"/>
<organism evidence="2 3">
    <name type="scientific">Candidatus Uhrbacteria bacterium RIFCSPHIGHO2_02_FULL_60_10</name>
    <dbReference type="NCBI Taxonomy" id="1802392"/>
    <lineage>
        <taxon>Bacteria</taxon>
        <taxon>Candidatus Uhriibacteriota</taxon>
    </lineage>
</organism>
<feature type="transmembrane region" description="Helical" evidence="1">
    <location>
        <begin position="42"/>
        <end position="60"/>
    </location>
</feature>
<protein>
    <submittedName>
        <fullName evidence="2">Uncharacterized protein</fullName>
    </submittedName>
</protein>
<evidence type="ECO:0000256" key="1">
    <source>
        <dbReference type="SAM" id="Phobius"/>
    </source>
</evidence>
<reference evidence="2 3" key="1">
    <citation type="journal article" date="2016" name="Nat. Commun.">
        <title>Thousands of microbial genomes shed light on interconnected biogeochemical processes in an aquifer system.</title>
        <authorList>
            <person name="Anantharaman K."/>
            <person name="Brown C.T."/>
            <person name="Hug L.A."/>
            <person name="Sharon I."/>
            <person name="Castelle C.J."/>
            <person name="Probst A.J."/>
            <person name="Thomas B.C."/>
            <person name="Singh A."/>
            <person name="Wilkins M.J."/>
            <person name="Karaoz U."/>
            <person name="Brodie E.L."/>
            <person name="Williams K.H."/>
            <person name="Hubbard S.S."/>
            <person name="Banfield J.F."/>
        </authorList>
    </citation>
    <scope>NUCLEOTIDE SEQUENCE [LARGE SCALE GENOMIC DNA]</scope>
</reference>
<dbReference type="AlphaFoldDB" id="A0A1F7U9C0"/>
<keyword evidence="1" id="KW-0472">Membrane</keyword>